<name>A0A6H5I8R0_9HYME</name>
<dbReference type="Proteomes" id="UP000479190">
    <property type="component" value="Unassembled WGS sequence"/>
</dbReference>
<sequence length="390" mass="42941">MTMLETSPLYDSSPPAPSVWTCIAIERPGRLPLYIQVPVCPPVLCQLPAALVLALRLFAGLLKMWSGISSSPHLHATPSISPSSASLEEKSPCPVRNWALKWSSCSHLDSTRPDEPTRGASPSARHLILTPRPDEPTRGASPGWPPFIPSARPDEPTGGSSSGARQLLPSTRLDEPTRRSSSSARQLLPSARPDVPTRGSSSGARQLLTNSMSRIASSVSEAGSEPKKKKVIDNDHETELESKSDKFDSCFATRFDELEDKTHAGLDRTRVKHEFSSVLTDYVKQQFHVVKRIALELAFENTRLAAKNEYLSDLINRRLAPSYYSVDAQGAVTQSSRPKQRFLVPKPKSQNKPKPLSHLLPLAGRRAKPKRASSWWSLLLKKSHGRTQKS</sequence>
<reference evidence="2 3" key="1">
    <citation type="submission" date="2020-02" db="EMBL/GenBank/DDBJ databases">
        <authorList>
            <person name="Ferguson B K."/>
        </authorList>
    </citation>
    <scope>NUCLEOTIDE SEQUENCE [LARGE SCALE GENOMIC DNA]</scope>
</reference>
<evidence type="ECO:0000313" key="2">
    <source>
        <dbReference type="EMBL" id="CAB0034363.1"/>
    </source>
</evidence>
<protein>
    <submittedName>
        <fullName evidence="2">Uncharacterized protein</fullName>
    </submittedName>
</protein>
<feature type="region of interest" description="Disordered" evidence="1">
    <location>
        <begin position="109"/>
        <end position="239"/>
    </location>
</feature>
<evidence type="ECO:0000256" key="1">
    <source>
        <dbReference type="SAM" id="MobiDB-lite"/>
    </source>
</evidence>
<feature type="region of interest" description="Disordered" evidence="1">
    <location>
        <begin position="329"/>
        <end position="373"/>
    </location>
</feature>
<proteinExistence type="predicted"/>
<accession>A0A6H5I8R0</accession>
<keyword evidence="3" id="KW-1185">Reference proteome</keyword>
<evidence type="ECO:0000313" key="3">
    <source>
        <dbReference type="Proteomes" id="UP000479190"/>
    </source>
</evidence>
<dbReference type="AlphaFoldDB" id="A0A6H5I8R0"/>
<gene>
    <name evidence="2" type="ORF">TBRA_LOCUS6261</name>
</gene>
<feature type="compositionally biased region" description="Polar residues" evidence="1">
    <location>
        <begin position="198"/>
        <end position="221"/>
    </location>
</feature>
<organism evidence="2 3">
    <name type="scientific">Trichogramma brassicae</name>
    <dbReference type="NCBI Taxonomy" id="86971"/>
    <lineage>
        <taxon>Eukaryota</taxon>
        <taxon>Metazoa</taxon>
        <taxon>Ecdysozoa</taxon>
        <taxon>Arthropoda</taxon>
        <taxon>Hexapoda</taxon>
        <taxon>Insecta</taxon>
        <taxon>Pterygota</taxon>
        <taxon>Neoptera</taxon>
        <taxon>Endopterygota</taxon>
        <taxon>Hymenoptera</taxon>
        <taxon>Apocrita</taxon>
        <taxon>Proctotrupomorpha</taxon>
        <taxon>Chalcidoidea</taxon>
        <taxon>Trichogrammatidae</taxon>
        <taxon>Trichogramma</taxon>
    </lineage>
</organism>
<dbReference type="EMBL" id="CADCXV010000740">
    <property type="protein sequence ID" value="CAB0034363.1"/>
    <property type="molecule type" value="Genomic_DNA"/>
</dbReference>